<dbReference type="AlphaFoldDB" id="A0A835UJT7"/>
<gene>
    <name evidence="1" type="ORF">HPP92_019953</name>
</gene>
<evidence type="ECO:0000313" key="1">
    <source>
        <dbReference type="EMBL" id="KAG0465789.1"/>
    </source>
</evidence>
<evidence type="ECO:0000313" key="2">
    <source>
        <dbReference type="Proteomes" id="UP000639772"/>
    </source>
</evidence>
<reference evidence="1 2" key="1">
    <citation type="journal article" date="2020" name="Nat. Food">
        <title>A phased Vanilla planifolia genome enables genetic improvement of flavour and production.</title>
        <authorList>
            <person name="Hasing T."/>
            <person name="Tang H."/>
            <person name="Brym M."/>
            <person name="Khazi F."/>
            <person name="Huang T."/>
            <person name="Chambers A.H."/>
        </authorList>
    </citation>
    <scope>NUCLEOTIDE SEQUENCE [LARGE SCALE GENOMIC DNA]</scope>
    <source>
        <tissue evidence="1">Leaf</tissue>
    </source>
</reference>
<name>A0A835UJT7_VANPL</name>
<dbReference type="EMBL" id="JADCNM010000010">
    <property type="protein sequence ID" value="KAG0465789.1"/>
    <property type="molecule type" value="Genomic_DNA"/>
</dbReference>
<comment type="caution">
    <text evidence="1">The sequence shown here is derived from an EMBL/GenBank/DDBJ whole genome shotgun (WGS) entry which is preliminary data.</text>
</comment>
<sequence>MTLTTEARVREILSRDRLRRLASWAAPIAGYGGSRANGRGGIGGGGWRASPLADAMEVEDGEAGRAGPDRSGAADHIVADHTFDSAASEFVLDFLDELGYGRGIGRRIRH</sequence>
<dbReference type="Proteomes" id="UP000639772">
    <property type="component" value="Chromosome 10"/>
</dbReference>
<organism evidence="1 2">
    <name type="scientific">Vanilla planifolia</name>
    <name type="common">Vanilla</name>
    <dbReference type="NCBI Taxonomy" id="51239"/>
    <lineage>
        <taxon>Eukaryota</taxon>
        <taxon>Viridiplantae</taxon>
        <taxon>Streptophyta</taxon>
        <taxon>Embryophyta</taxon>
        <taxon>Tracheophyta</taxon>
        <taxon>Spermatophyta</taxon>
        <taxon>Magnoliopsida</taxon>
        <taxon>Liliopsida</taxon>
        <taxon>Asparagales</taxon>
        <taxon>Orchidaceae</taxon>
        <taxon>Vanilloideae</taxon>
        <taxon>Vanilleae</taxon>
        <taxon>Vanilla</taxon>
    </lineage>
</organism>
<protein>
    <submittedName>
        <fullName evidence="1">Uncharacterized protein</fullName>
    </submittedName>
</protein>
<accession>A0A835UJT7</accession>
<proteinExistence type="predicted"/>